<dbReference type="Gene3D" id="3.40.50.720">
    <property type="entry name" value="NAD(P)-binding Rossmann-like Domain"/>
    <property type="match status" value="1"/>
</dbReference>
<evidence type="ECO:0000313" key="3">
    <source>
        <dbReference type="Proteomes" id="UP001566132"/>
    </source>
</evidence>
<evidence type="ECO:0000313" key="2">
    <source>
        <dbReference type="EMBL" id="KAL1501994.1"/>
    </source>
</evidence>
<dbReference type="InterPro" id="IPR036291">
    <property type="entry name" value="NAD(P)-bd_dom_sf"/>
</dbReference>
<accession>A0ABD1ET70</accession>
<dbReference type="InterPro" id="IPR016040">
    <property type="entry name" value="NAD(P)-bd_dom"/>
</dbReference>
<dbReference type="Proteomes" id="UP001566132">
    <property type="component" value="Unassembled WGS sequence"/>
</dbReference>
<protein>
    <recommendedName>
        <fullName evidence="1">NAD(P)-binding domain-containing protein</fullName>
    </recommendedName>
</protein>
<reference evidence="2 3" key="1">
    <citation type="submission" date="2024-05" db="EMBL/GenBank/DDBJ databases">
        <title>Genetic variation in Jamaican populations of the coffee berry borer (Hypothenemus hampei).</title>
        <authorList>
            <person name="Errbii M."/>
            <person name="Myrie A."/>
        </authorList>
    </citation>
    <scope>NUCLEOTIDE SEQUENCE [LARGE SCALE GENOMIC DNA]</scope>
    <source>
        <strain evidence="2">JA-Hopewell-2020-01-JO</strain>
        <tissue evidence="2">Whole body</tissue>
    </source>
</reference>
<dbReference type="SUPFAM" id="SSF51735">
    <property type="entry name" value="NAD(P)-binding Rossmann-fold domains"/>
    <property type="match status" value="1"/>
</dbReference>
<evidence type="ECO:0000259" key="1">
    <source>
        <dbReference type="Pfam" id="PF13460"/>
    </source>
</evidence>
<dbReference type="PANTHER" id="PTHR43355">
    <property type="entry name" value="FLAVIN REDUCTASE (NADPH)"/>
    <property type="match status" value="1"/>
</dbReference>
<name>A0ABD1ET70_HYPHA</name>
<feature type="domain" description="NAD(P)-binding" evidence="1">
    <location>
        <begin position="8"/>
        <end position="188"/>
    </location>
</feature>
<dbReference type="GO" id="GO:0003824">
    <property type="term" value="F:catalytic activity"/>
    <property type="evidence" value="ECO:0007669"/>
    <property type="project" value="UniProtKB-ARBA"/>
</dbReference>
<gene>
    <name evidence="2" type="ORF">ABEB36_007209</name>
</gene>
<sequence>MTKLAIFGSTGMTGLCTVEAAIKKGFQLKALVRDPSKFPENYKKDVEIIKGNILNYDDVLNTIQDTNGVVITLGTRNDLSATTELSEGLKNIVKAMKEANVDTISVCLSAFLFKDFPNVPAMFHDLTAEHQRMYDILKGSNLNFIAVFPPHIANQPASSYQIELDKYIGRAVSKYDLGQFLIDALNQPETYGHTVGIISK</sequence>
<proteinExistence type="predicted"/>
<comment type="caution">
    <text evidence="2">The sequence shown here is derived from an EMBL/GenBank/DDBJ whole genome shotgun (WGS) entry which is preliminary data.</text>
</comment>
<dbReference type="PANTHER" id="PTHR43355:SF2">
    <property type="entry name" value="FLAVIN REDUCTASE (NADPH)"/>
    <property type="match status" value="1"/>
</dbReference>
<dbReference type="EMBL" id="JBDJPC010000005">
    <property type="protein sequence ID" value="KAL1501994.1"/>
    <property type="molecule type" value="Genomic_DNA"/>
</dbReference>
<dbReference type="Pfam" id="PF13460">
    <property type="entry name" value="NAD_binding_10"/>
    <property type="match status" value="1"/>
</dbReference>
<keyword evidence="3" id="KW-1185">Reference proteome</keyword>
<dbReference type="CDD" id="cd05244">
    <property type="entry name" value="BVR-B_like_SDR_a"/>
    <property type="match status" value="1"/>
</dbReference>
<dbReference type="AlphaFoldDB" id="A0ABD1ET70"/>
<dbReference type="InterPro" id="IPR051606">
    <property type="entry name" value="Polyketide_Oxido-like"/>
</dbReference>
<organism evidence="2 3">
    <name type="scientific">Hypothenemus hampei</name>
    <name type="common">Coffee berry borer</name>
    <dbReference type="NCBI Taxonomy" id="57062"/>
    <lineage>
        <taxon>Eukaryota</taxon>
        <taxon>Metazoa</taxon>
        <taxon>Ecdysozoa</taxon>
        <taxon>Arthropoda</taxon>
        <taxon>Hexapoda</taxon>
        <taxon>Insecta</taxon>
        <taxon>Pterygota</taxon>
        <taxon>Neoptera</taxon>
        <taxon>Endopterygota</taxon>
        <taxon>Coleoptera</taxon>
        <taxon>Polyphaga</taxon>
        <taxon>Cucujiformia</taxon>
        <taxon>Curculionidae</taxon>
        <taxon>Scolytinae</taxon>
        <taxon>Hypothenemus</taxon>
    </lineage>
</organism>